<dbReference type="EMBL" id="ML977026">
    <property type="protein sequence ID" value="KAF1950378.1"/>
    <property type="molecule type" value="Genomic_DNA"/>
</dbReference>
<reference evidence="2" key="1">
    <citation type="journal article" date="2020" name="Stud. Mycol.">
        <title>101 Dothideomycetes genomes: a test case for predicting lifestyles and emergence of pathogens.</title>
        <authorList>
            <person name="Haridas S."/>
            <person name="Albert R."/>
            <person name="Binder M."/>
            <person name="Bloem J."/>
            <person name="Labutti K."/>
            <person name="Salamov A."/>
            <person name="Andreopoulos B."/>
            <person name="Baker S."/>
            <person name="Barry K."/>
            <person name="Bills G."/>
            <person name="Bluhm B."/>
            <person name="Cannon C."/>
            <person name="Castanera R."/>
            <person name="Culley D."/>
            <person name="Daum C."/>
            <person name="Ezra D."/>
            <person name="Gonzalez J."/>
            <person name="Henrissat B."/>
            <person name="Kuo A."/>
            <person name="Liang C."/>
            <person name="Lipzen A."/>
            <person name="Lutzoni F."/>
            <person name="Magnuson J."/>
            <person name="Mondo S."/>
            <person name="Nolan M."/>
            <person name="Ohm R."/>
            <person name="Pangilinan J."/>
            <person name="Park H.-J."/>
            <person name="Ramirez L."/>
            <person name="Alfaro M."/>
            <person name="Sun H."/>
            <person name="Tritt A."/>
            <person name="Yoshinaga Y."/>
            <person name="Zwiers L.-H."/>
            <person name="Turgeon B."/>
            <person name="Goodwin S."/>
            <person name="Spatafora J."/>
            <person name="Crous P."/>
            <person name="Grigoriev I."/>
        </authorList>
    </citation>
    <scope>NUCLEOTIDE SEQUENCE</scope>
    <source>
        <strain evidence="2">CBS 675.92</strain>
    </source>
</reference>
<dbReference type="AlphaFoldDB" id="A0A6A5TDK7"/>
<keyword evidence="1" id="KW-1133">Transmembrane helix</keyword>
<keyword evidence="1" id="KW-0472">Membrane</keyword>
<keyword evidence="1" id="KW-0812">Transmembrane</keyword>
<proteinExistence type="predicted"/>
<name>A0A6A5TDK7_9PLEO</name>
<gene>
    <name evidence="2" type="ORF">CC80DRAFT_240626</name>
</gene>
<feature type="transmembrane region" description="Helical" evidence="1">
    <location>
        <begin position="52"/>
        <end position="74"/>
    </location>
</feature>
<accession>A0A6A5TDK7</accession>
<evidence type="ECO:0000256" key="1">
    <source>
        <dbReference type="SAM" id="Phobius"/>
    </source>
</evidence>
<dbReference type="Proteomes" id="UP000800035">
    <property type="component" value="Unassembled WGS sequence"/>
</dbReference>
<keyword evidence="3" id="KW-1185">Reference proteome</keyword>
<evidence type="ECO:0000313" key="2">
    <source>
        <dbReference type="EMBL" id="KAF1950378.1"/>
    </source>
</evidence>
<organism evidence="2 3">
    <name type="scientific">Byssothecium circinans</name>
    <dbReference type="NCBI Taxonomy" id="147558"/>
    <lineage>
        <taxon>Eukaryota</taxon>
        <taxon>Fungi</taxon>
        <taxon>Dikarya</taxon>
        <taxon>Ascomycota</taxon>
        <taxon>Pezizomycotina</taxon>
        <taxon>Dothideomycetes</taxon>
        <taxon>Pleosporomycetidae</taxon>
        <taxon>Pleosporales</taxon>
        <taxon>Massarineae</taxon>
        <taxon>Massarinaceae</taxon>
        <taxon>Byssothecium</taxon>
    </lineage>
</organism>
<sequence length="261" mass="29631">MTSRTRSRSSSARPVEPAFTTEEEITELILSHEYYQADAKRWKKACTKATQYALVLGLIVLFFIFKALSGITLFTPRQPLPGSNLAFGPIRHHEHTPSGVLMMPKPPTLTFNAPYLPRGEHKTSPSYGQGFANSQLLIAAKRPEMFFELPSLYTDEKTNLTLAHFGWALQSPYKALNFDPKYRNRILEKAVVANKTEREEVRGHLLRYVEEFLIPPWLPTSPMCNPSTASLFDPDICKYAVSRFRKQYKVFLSSPAGALME</sequence>
<protein>
    <submittedName>
        <fullName evidence="2">Uncharacterized protein</fullName>
    </submittedName>
</protein>
<evidence type="ECO:0000313" key="3">
    <source>
        <dbReference type="Proteomes" id="UP000800035"/>
    </source>
</evidence>
<dbReference type="OrthoDB" id="10610360at2759"/>